<proteinExistence type="predicted"/>
<dbReference type="InterPro" id="IPR036907">
    <property type="entry name" value="5'-Nucleotdase_C_sf"/>
</dbReference>
<gene>
    <name evidence="2" type="ordered locus">XNC1_0742</name>
</gene>
<dbReference type="STRING" id="406817.XNC1_0742"/>
<dbReference type="RefSeq" id="WP_010847965.1">
    <property type="nucleotide sequence ID" value="NC_014228.1"/>
</dbReference>
<evidence type="ECO:0000313" key="2">
    <source>
        <dbReference type="EMBL" id="CBJ88813.1"/>
    </source>
</evidence>
<name>D3VK61_XENNA</name>
<feature type="domain" description="5'-Nucleotidase C-terminal" evidence="1">
    <location>
        <begin position="2"/>
        <end position="34"/>
    </location>
</feature>
<sequence>MKINSKPVDMKAKYRVAANEYLAMGGSSFSVFKEGTDPVYSVPDVDAVVKYFAEKSPVQDPKQNRIIDISAK</sequence>
<evidence type="ECO:0000259" key="1">
    <source>
        <dbReference type="Pfam" id="PF02872"/>
    </source>
</evidence>
<dbReference type="Proteomes" id="UP000008075">
    <property type="component" value="Chromosome"/>
</dbReference>
<accession>D3VK61</accession>
<evidence type="ECO:0000313" key="3">
    <source>
        <dbReference type="Proteomes" id="UP000008075"/>
    </source>
</evidence>
<dbReference type="AlphaFoldDB" id="D3VK61"/>
<dbReference type="GO" id="GO:0016787">
    <property type="term" value="F:hydrolase activity"/>
    <property type="evidence" value="ECO:0007669"/>
    <property type="project" value="InterPro"/>
</dbReference>
<dbReference type="GeneID" id="24904157"/>
<dbReference type="HOGENOM" id="CLU_2721374_0_0_6"/>
<dbReference type="KEGG" id="xne:XNC1_0742"/>
<dbReference type="InterPro" id="IPR008334">
    <property type="entry name" value="5'-Nucleotdase_C"/>
</dbReference>
<keyword evidence="3" id="KW-1185">Reference proteome</keyword>
<reference evidence="2 3" key="1">
    <citation type="journal article" date="2011" name="PLoS ONE">
        <title>The entomopathogenic bacterial endosymbionts xenorhabdus and photorhabdus: convergent lifestyles from divergent genomes.</title>
        <authorList>
            <person name="Chaston J.M."/>
            <person name="Suen G."/>
            <person name="Tucker S.L."/>
            <person name="Andersen A.W."/>
            <person name="Bhasin A."/>
            <person name="Bode E."/>
            <person name="Bode H.B."/>
            <person name="Brachmann A.O."/>
            <person name="Cowles C.E."/>
            <person name="Cowles K.N."/>
            <person name="Darby C."/>
            <person name="de Leon L."/>
            <person name="Drace K."/>
            <person name="Du Z."/>
            <person name="Givaudan A."/>
            <person name="Herbert Tran E.E."/>
            <person name="Jewell K.A."/>
            <person name="Knack J.J."/>
            <person name="Krasomil-Osterfeld K.C."/>
            <person name="Kukor R."/>
            <person name="Lanois A."/>
            <person name="Latreille P."/>
            <person name="Leimgruber N.K."/>
            <person name="Lipke C.M."/>
            <person name="Liu R."/>
            <person name="Lu X."/>
            <person name="Martens E.C."/>
            <person name="Marri P.R."/>
            <person name="Medigue C."/>
            <person name="Menard M.L."/>
            <person name="Miller N.M."/>
            <person name="Morales-Soto N."/>
            <person name="Norton S."/>
            <person name="Ogier J.C."/>
            <person name="Orchard S.S."/>
            <person name="Park D."/>
            <person name="Park Y."/>
            <person name="Qurollo B.A."/>
            <person name="Sugar D.R."/>
            <person name="Richards G.R."/>
            <person name="Rouy Z."/>
            <person name="Slominski B."/>
            <person name="Slominski K."/>
            <person name="Snyder H."/>
            <person name="Tjaden B.C."/>
            <person name="van der Hoeven R."/>
            <person name="Welch R.D."/>
            <person name="Wheeler C."/>
            <person name="Xiang B."/>
            <person name="Barbazuk B."/>
            <person name="Gaudriault S."/>
            <person name="Goodner B."/>
            <person name="Slater S.C."/>
            <person name="Forst S."/>
            <person name="Goldman B.S."/>
            <person name="Goodrich-Blair H."/>
        </authorList>
    </citation>
    <scope>NUCLEOTIDE SEQUENCE [LARGE SCALE GENOMIC DNA]</scope>
    <source>
        <strain evidence="3">ATCC 19061 / DSM 3370 / CCUG 14189 / LMG 1036 / NCIMB 9965 / AN6</strain>
    </source>
</reference>
<dbReference type="SUPFAM" id="SSF55816">
    <property type="entry name" value="5'-nucleotidase (syn. UDP-sugar hydrolase), C-terminal domain"/>
    <property type="match status" value="1"/>
</dbReference>
<organism evidence="2 3">
    <name type="scientific">Xenorhabdus nematophila (strain ATCC 19061 / DSM 3370 / CCUG 14189 / LMG 1036 / NCIMB 9965 / AN6)</name>
    <dbReference type="NCBI Taxonomy" id="406817"/>
    <lineage>
        <taxon>Bacteria</taxon>
        <taxon>Pseudomonadati</taxon>
        <taxon>Pseudomonadota</taxon>
        <taxon>Gammaproteobacteria</taxon>
        <taxon>Enterobacterales</taxon>
        <taxon>Morganellaceae</taxon>
        <taxon>Xenorhabdus</taxon>
    </lineage>
</organism>
<dbReference type="EMBL" id="FN667742">
    <property type="protein sequence ID" value="CBJ88813.1"/>
    <property type="molecule type" value="Genomic_DNA"/>
</dbReference>
<dbReference type="Gene3D" id="3.90.780.10">
    <property type="entry name" value="5'-Nucleotidase, C-terminal domain"/>
    <property type="match status" value="1"/>
</dbReference>
<dbReference type="GO" id="GO:0009166">
    <property type="term" value="P:nucleotide catabolic process"/>
    <property type="evidence" value="ECO:0007669"/>
    <property type="project" value="InterPro"/>
</dbReference>
<dbReference type="Pfam" id="PF02872">
    <property type="entry name" value="5_nucleotid_C"/>
    <property type="match status" value="1"/>
</dbReference>
<protein>
    <submittedName>
        <fullName evidence="2">5`-nucleotidase family protein</fullName>
    </submittedName>
</protein>
<dbReference type="eggNOG" id="COG0737">
    <property type="taxonomic scope" value="Bacteria"/>
</dbReference>